<reference evidence="3 4" key="1">
    <citation type="submission" date="2017-09" db="EMBL/GenBank/DDBJ databases">
        <title>Depth-based differentiation of microbial function through sediment-hosted aquifers and enrichment of novel symbionts in the deep terrestrial subsurface.</title>
        <authorList>
            <person name="Probst A.J."/>
            <person name="Ladd B."/>
            <person name="Jarett J.K."/>
            <person name="Geller-Mcgrath D.E."/>
            <person name="Sieber C.M."/>
            <person name="Emerson J.B."/>
            <person name="Anantharaman K."/>
            <person name="Thomas B.C."/>
            <person name="Malmstrom R."/>
            <person name="Stieglmeier M."/>
            <person name="Klingl A."/>
            <person name="Woyke T."/>
            <person name="Ryan C.M."/>
            <person name="Banfield J.F."/>
        </authorList>
    </citation>
    <scope>NUCLEOTIDE SEQUENCE [LARGE SCALE GENOMIC DNA]</scope>
    <source>
        <strain evidence="3">CG22_combo_CG10-13_8_21_14_all_35_9</strain>
    </source>
</reference>
<dbReference type="SUPFAM" id="SSF53756">
    <property type="entry name" value="UDP-Glycosyltransferase/glycogen phosphorylase"/>
    <property type="match status" value="1"/>
</dbReference>
<comment type="caution">
    <text evidence="3">The sequence shown here is derived from an EMBL/GenBank/DDBJ whole genome shotgun (WGS) entry which is preliminary data.</text>
</comment>
<dbReference type="GO" id="GO:0016757">
    <property type="term" value="F:glycosyltransferase activity"/>
    <property type="evidence" value="ECO:0007669"/>
    <property type="project" value="InterPro"/>
</dbReference>
<dbReference type="PANTHER" id="PTHR46401:SF2">
    <property type="entry name" value="GLYCOSYLTRANSFERASE WBBK-RELATED"/>
    <property type="match status" value="1"/>
</dbReference>
<gene>
    <name evidence="3" type="ORF">COW98_02220</name>
</gene>
<evidence type="ECO:0000313" key="4">
    <source>
        <dbReference type="Proteomes" id="UP000231021"/>
    </source>
</evidence>
<organism evidence="3 4">
    <name type="scientific">Candidatus Roizmanbacteria bacterium CG22_combo_CG10-13_8_21_14_all_35_9</name>
    <dbReference type="NCBI Taxonomy" id="1974861"/>
    <lineage>
        <taxon>Bacteria</taxon>
        <taxon>Candidatus Roizmaniibacteriota</taxon>
    </lineage>
</organism>
<dbReference type="PANTHER" id="PTHR46401">
    <property type="entry name" value="GLYCOSYLTRANSFERASE WBBK-RELATED"/>
    <property type="match status" value="1"/>
</dbReference>
<protein>
    <recommendedName>
        <fullName evidence="2">Glycosyl transferase family 1 domain-containing protein</fullName>
    </recommendedName>
</protein>
<dbReference type="InterPro" id="IPR001296">
    <property type="entry name" value="Glyco_trans_1"/>
</dbReference>
<dbReference type="Pfam" id="PF00534">
    <property type="entry name" value="Glycos_transf_1"/>
    <property type="match status" value="1"/>
</dbReference>
<dbReference type="AlphaFoldDB" id="A0A2H0BYZ9"/>
<evidence type="ECO:0000256" key="1">
    <source>
        <dbReference type="ARBA" id="ARBA00022679"/>
    </source>
</evidence>
<dbReference type="EMBL" id="PCTB01000043">
    <property type="protein sequence ID" value="PIP62769.1"/>
    <property type="molecule type" value="Genomic_DNA"/>
</dbReference>
<dbReference type="Gene3D" id="3.40.50.2000">
    <property type="entry name" value="Glycogen Phosphorylase B"/>
    <property type="match status" value="1"/>
</dbReference>
<evidence type="ECO:0000259" key="2">
    <source>
        <dbReference type="Pfam" id="PF00534"/>
    </source>
</evidence>
<sequence>MKIAIDIASLCSTTTFGNYIVTENLIKAVQAYDKKNSYYFYSFCQSPFPIKESKRFIYQNIQPKIFWSSIRTSVEELIKKKDYFFALNQSIPFFTKSKIISFSHGLSFYFYPHLYRDSYSQLKWQLDQMASRSEKIIVSSEKVKKELVLVYQNIEAKIVVNPFGIPFDMINGSEARSPKLEARNKFFLAVGMDHPIKNHKILPKSKYKFIVVNNVSRTKLKSLYQKTTALITTSLYESFNLPVLEALAQGCPVIGLQSAIIPELEPYVNIVKDQNELPTLLDNAIQGRLKPVNVKEIRIKFSWKKYVNKLLKFL</sequence>
<dbReference type="Proteomes" id="UP000231021">
    <property type="component" value="Unassembled WGS sequence"/>
</dbReference>
<proteinExistence type="predicted"/>
<keyword evidence="1" id="KW-0808">Transferase</keyword>
<name>A0A2H0BYZ9_9BACT</name>
<accession>A0A2H0BYZ9</accession>
<feature type="domain" description="Glycosyl transferase family 1" evidence="2">
    <location>
        <begin position="208"/>
        <end position="263"/>
    </location>
</feature>
<evidence type="ECO:0000313" key="3">
    <source>
        <dbReference type="EMBL" id="PIP62769.1"/>
    </source>
</evidence>